<evidence type="ECO:0000256" key="1">
    <source>
        <dbReference type="SAM" id="SignalP"/>
    </source>
</evidence>
<keyword evidence="3" id="KW-1185">Reference proteome</keyword>
<accession>A0A1R3L2T1</accession>
<evidence type="ECO:0000313" key="2">
    <source>
        <dbReference type="EMBL" id="OMP13588.1"/>
    </source>
</evidence>
<proteinExistence type="predicted"/>
<name>A0A1R3L2T1_9ROSI</name>
<gene>
    <name evidence="2" type="ORF">COLO4_01354</name>
</gene>
<evidence type="ECO:0000313" key="3">
    <source>
        <dbReference type="Proteomes" id="UP000187203"/>
    </source>
</evidence>
<feature type="chain" id="PRO_5012006185" evidence="1">
    <location>
        <begin position="23"/>
        <end position="61"/>
    </location>
</feature>
<dbReference type="AlphaFoldDB" id="A0A1R3L2T1"/>
<feature type="signal peptide" evidence="1">
    <location>
        <begin position="1"/>
        <end position="22"/>
    </location>
</feature>
<protein>
    <submittedName>
        <fullName evidence="2">Protein FAR-RED IMPAIRED RESPONSE 1-like protein</fullName>
    </submittedName>
</protein>
<dbReference type="EMBL" id="AWUE01003839">
    <property type="protein sequence ID" value="OMP13588.1"/>
    <property type="molecule type" value="Genomic_DNA"/>
</dbReference>
<keyword evidence="1" id="KW-0732">Signal</keyword>
<sequence>MASTTSPTFIWSLLLKVMAGRADDVVIGQNQAIGTDNHTTTQTVLRLFIFLLQFLPKKVTE</sequence>
<comment type="caution">
    <text evidence="2">The sequence shown here is derived from an EMBL/GenBank/DDBJ whole genome shotgun (WGS) entry which is preliminary data.</text>
</comment>
<reference evidence="3" key="1">
    <citation type="submission" date="2013-09" db="EMBL/GenBank/DDBJ databases">
        <title>Corchorus olitorius genome sequencing.</title>
        <authorList>
            <person name="Alam M."/>
            <person name="Haque M.S."/>
            <person name="Islam M.S."/>
            <person name="Emdad E.M."/>
            <person name="Islam M.M."/>
            <person name="Ahmed B."/>
            <person name="Halim A."/>
            <person name="Hossen Q.M.M."/>
            <person name="Hossain M.Z."/>
            <person name="Ahmed R."/>
            <person name="Khan M.M."/>
            <person name="Islam R."/>
            <person name="Rashid M.M."/>
            <person name="Khan S.A."/>
            <person name="Rahman M.S."/>
            <person name="Alam M."/>
            <person name="Yahiya A.S."/>
            <person name="Khan M.S."/>
            <person name="Azam M.S."/>
            <person name="Haque T."/>
            <person name="Lashkar M.Z.H."/>
            <person name="Akhand A.I."/>
            <person name="Morshed G."/>
            <person name="Roy S."/>
            <person name="Uddin K.S."/>
            <person name="Rabeya T."/>
            <person name="Hossain A.S."/>
            <person name="Chowdhury A."/>
            <person name="Snigdha A.R."/>
            <person name="Mortoza M.S."/>
            <person name="Matin S.A."/>
            <person name="Hoque S.M.E."/>
            <person name="Islam M.K."/>
            <person name="Roy D.K."/>
            <person name="Haider R."/>
            <person name="Moosa M.M."/>
            <person name="Elias S.M."/>
            <person name="Hasan A.M."/>
            <person name="Jahan S."/>
            <person name="Shafiuddin M."/>
            <person name="Mahmood N."/>
            <person name="Shommy N.S."/>
        </authorList>
    </citation>
    <scope>NUCLEOTIDE SEQUENCE [LARGE SCALE GENOMIC DNA]</scope>
    <source>
        <strain evidence="3">cv. O-4</strain>
    </source>
</reference>
<organism evidence="2 3">
    <name type="scientific">Corchorus olitorius</name>
    <dbReference type="NCBI Taxonomy" id="93759"/>
    <lineage>
        <taxon>Eukaryota</taxon>
        <taxon>Viridiplantae</taxon>
        <taxon>Streptophyta</taxon>
        <taxon>Embryophyta</taxon>
        <taxon>Tracheophyta</taxon>
        <taxon>Spermatophyta</taxon>
        <taxon>Magnoliopsida</taxon>
        <taxon>eudicotyledons</taxon>
        <taxon>Gunneridae</taxon>
        <taxon>Pentapetalae</taxon>
        <taxon>rosids</taxon>
        <taxon>malvids</taxon>
        <taxon>Malvales</taxon>
        <taxon>Malvaceae</taxon>
        <taxon>Grewioideae</taxon>
        <taxon>Apeibeae</taxon>
        <taxon>Corchorus</taxon>
    </lineage>
</organism>
<dbReference type="Proteomes" id="UP000187203">
    <property type="component" value="Unassembled WGS sequence"/>
</dbReference>